<gene>
    <name evidence="2 3 4" type="primary">LOC104602506</name>
</gene>
<dbReference type="PANTHER" id="PTHR31439">
    <property type="entry name" value="EXPRESSED PROTEIN"/>
    <property type="match status" value="1"/>
</dbReference>
<evidence type="ECO:0000313" key="2">
    <source>
        <dbReference type="RefSeq" id="XP_010264527.1"/>
    </source>
</evidence>
<dbReference type="eggNOG" id="ENOG502QT2Y">
    <property type="taxonomic scope" value="Eukaryota"/>
</dbReference>
<evidence type="ECO:0000313" key="3">
    <source>
        <dbReference type="RefSeq" id="XP_010264528.1"/>
    </source>
</evidence>
<reference evidence="2 3" key="1">
    <citation type="submission" date="2025-04" db="UniProtKB">
        <authorList>
            <consortium name="RefSeq"/>
        </authorList>
    </citation>
    <scope>IDENTIFICATION</scope>
</reference>
<protein>
    <submittedName>
        <fullName evidence="2 3">Uncharacterized protein LOC104602506</fullName>
    </submittedName>
</protein>
<evidence type="ECO:0000313" key="4">
    <source>
        <dbReference type="RefSeq" id="XP_010264529.1"/>
    </source>
</evidence>
<dbReference type="PANTHER" id="PTHR31439:SF4">
    <property type="entry name" value="NEURONAL PAS DOMAIN PROTEIN"/>
    <property type="match status" value="1"/>
</dbReference>
<keyword evidence="1" id="KW-1185">Reference proteome</keyword>
<dbReference type="Proteomes" id="UP000189703">
    <property type="component" value="Unplaced"/>
</dbReference>
<dbReference type="RefSeq" id="XP_010264529.1">
    <property type="nucleotide sequence ID" value="XM_010266227.2"/>
</dbReference>
<proteinExistence type="predicted"/>
<sequence>MKQVPKHNIPCIMASFCIPADIWSWINNLPPITQWKTNSVSVCICSSRSTLQPSLNLSITKDLHDSFVSFSVIADFNFPISLWSSKSFKLNTKAPESIDVGIVYNLFINFINDFLGYGPSKNTSFLNIPTLETISNFKDIFDITFFSLAFLVCIYEAPKDIRSGCLDTLKNHLTRSQSREASKQLMRLLGSNIEEQWMRSLNLAITNWTIELQESHHALTTTLPLFSYAISTVGLWKAQLYCPVVAMETENSSNTADKRVLFSLKYHQLECVIQFGYKVIVRDEWVDVMVNVDNIRCDVTRLVSETLMAERGAGVAEKHFPSRISLQLTPTLQTNVLSVTVSKSSDNPSREIGTEKALEAGFDPPNPYLGVKVSASETVTMSLKPWKFEQSVDGNGANLNWFLHDSKDGREVSSKKPSMLKLVQPKAWFKNRYCSAHRPFTREGGVIFAGDEYGESVLWKVDRSAIGTTMEWEIKGWIWLTYWPNKYRTIYNETRRLEFRETVHLPINLS</sequence>
<organism evidence="1 2">
    <name type="scientific">Nelumbo nucifera</name>
    <name type="common">Sacred lotus</name>
    <dbReference type="NCBI Taxonomy" id="4432"/>
    <lineage>
        <taxon>Eukaryota</taxon>
        <taxon>Viridiplantae</taxon>
        <taxon>Streptophyta</taxon>
        <taxon>Embryophyta</taxon>
        <taxon>Tracheophyta</taxon>
        <taxon>Spermatophyta</taxon>
        <taxon>Magnoliopsida</taxon>
        <taxon>Proteales</taxon>
        <taxon>Nelumbonaceae</taxon>
        <taxon>Nelumbo</taxon>
    </lineage>
</organism>
<evidence type="ECO:0000313" key="1">
    <source>
        <dbReference type="Proteomes" id="UP000189703"/>
    </source>
</evidence>
<dbReference type="OrthoDB" id="724026at2759"/>
<dbReference type="KEGG" id="nnu:104602506"/>
<dbReference type="AlphaFoldDB" id="A0A1U8ANV5"/>
<dbReference type="GeneID" id="104602506"/>
<accession>A0A1U8ANV5</accession>
<dbReference type="RefSeq" id="XP_010264528.1">
    <property type="nucleotide sequence ID" value="XM_010266226.2"/>
</dbReference>
<dbReference type="OMA" id="REMWFNI"/>
<name>A0A1U8ANV5_NELNU</name>
<dbReference type="RefSeq" id="XP_010264527.1">
    <property type="nucleotide sequence ID" value="XM_010266225.2"/>
</dbReference>